<name>A0A6B3C2Q3_9ACTN</name>
<comment type="caution">
    <text evidence="3">The sequence shown here is derived from an EMBL/GenBank/DDBJ whole genome shotgun (WGS) entry which is preliminary data.</text>
</comment>
<organism evidence="3">
    <name type="scientific">Streptomyces sp. SID12501</name>
    <dbReference type="NCBI Taxonomy" id="2706042"/>
    <lineage>
        <taxon>Bacteria</taxon>
        <taxon>Bacillati</taxon>
        <taxon>Actinomycetota</taxon>
        <taxon>Actinomycetes</taxon>
        <taxon>Kitasatosporales</taxon>
        <taxon>Streptomycetaceae</taxon>
        <taxon>Streptomyces</taxon>
    </lineage>
</organism>
<evidence type="ECO:0000256" key="1">
    <source>
        <dbReference type="SAM" id="MobiDB-lite"/>
    </source>
</evidence>
<evidence type="ECO:0000256" key="2">
    <source>
        <dbReference type="SAM" id="Phobius"/>
    </source>
</evidence>
<feature type="compositionally biased region" description="Basic residues" evidence="1">
    <location>
        <begin position="245"/>
        <end position="254"/>
    </location>
</feature>
<accession>A0A6B3C2Q3</accession>
<feature type="compositionally biased region" description="Low complexity" evidence="1">
    <location>
        <begin position="209"/>
        <end position="226"/>
    </location>
</feature>
<dbReference type="EMBL" id="JAAGLU010000038">
    <property type="protein sequence ID" value="NEC91071.1"/>
    <property type="molecule type" value="Genomic_DNA"/>
</dbReference>
<feature type="compositionally biased region" description="Polar residues" evidence="1">
    <location>
        <begin position="291"/>
        <end position="301"/>
    </location>
</feature>
<evidence type="ECO:0000313" key="3">
    <source>
        <dbReference type="EMBL" id="NEC91071.1"/>
    </source>
</evidence>
<dbReference type="RefSeq" id="WP_164321493.1">
    <property type="nucleotide sequence ID" value="NZ_JAAGLU010000038.1"/>
</dbReference>
<reference evidence="3" key="1">
    <citation type="submission" date="2020-01" db="EMBL/GenBank/DDBJ databases">
        <title>Insect and environment-associated Actinomycetes.</title>
        <authorList>
            <person name="Currrie C."/>
            <person name="Chevrette M."/>
            <person name="Carlson C."/>
            <person name="Stubbendieck R."/>
            <person name="Wendt-Pienkowski E."/>
        </authorList>
    </citation>
    <scope>NUCLEOTIDE SEQUENCE</scope>
    <source>
        <strain evidence="3">SID12501</strain>
    </source>
</reference>
<evidence type="ECO:0008006" key="4">
    <source>
        <dbReference type="Google" id="ProtNLM"/>
    </source>
</evidence>
<feature type="region of interest" description="Disordered" evidence="1">
    <location>
        <begin position="195"/>
        <end position="269"/>
    </location>
</feature>
<keyword evidence="2" id="KW-0472">Membrane</keyword>
<gene>
    <name evidence="3" type="ORF">G3I71_35920</name>
</gene>
<keyword evidence="2" id="KW-0812">Transmembrane</keyword>
<protein>
    <recommendedName>
        <fullName evidence="4">Type VII secretion protein EccC</fullName>
    </recommendedName>
</protein>
<feature type="transmembrane region" description="Helical" evidence="2">
    <location>
        <begin position="38"/>
        <end position="60"/>
    </location>
</feature>
<keyword evidence="2" id="KW-1133">Transmembrane helix</keyword>
<proteinExistence type="predicted"/>
<feature type="region of interest" description="Disordered" evidence="1">
    <location>
        <begin position="282"/>
        <end position="301"/>
    </location>
</feature>
<dbReference type="AlphaFoldDB" id="A0A6B3C2Q3"/>
<sequence length="301" mass="32520">MSTVIVKRAPRVHGPQEPSEQIELAEPPVLAEPATADFSSVLVFLPMALGTVAMIMMFSLRDGSPTTCLMSGMMGISMVGMNLGQLGGSSSDRKRQMQAERRDYLRYLAQLRRRAWTTADAQRTAALWDSPPPGRLWSVAGGLRVWERLPGHDGFARIRIGLVRGPRASALKFPPRETKPIDGLEPLPVGLRRLSSVEVTGDPHRRTVPARPARGSRPSPAAAASGTCQDHASADQRANGERRPQVPHRHRGKGRVGAEAPVRPGGPVADRLRTATIKVGISPFSPALSGAPNQYHSHTTE</sequence>
<feature type="region of interest" description="Disordered" evidence="1">
    <location>
        <begin position="1"/>
        <end position="21"/>
    </location>
</feature>
<feature type="compositionally biased region" description="Basic and acidic residues" evidence="1">
    <location>
        <begin position="232"/>
        <end position="244"/>
    </location>
</feature>